<dbReference type="EMBL" id="JAKUCV010005537">
    <property type="protein sequence ID" value="KAJ4830786.1"/>
    <property type="molecule type" value="Genomic_DNA"/>
</dbReference>
<protein>
    <recommendedName>
        <fullName evidence="4">Bifunctional inhibitor/plant lipid transfer protein/seed storage helical domain-containing protein</fullName>
    </recommendedName>
</protein>
<sequence length="73" mass="8104">MAKSWLQITFLAFLLLLVTHCTSPSTVSAAINVRGWPCKTVEDCYNNVYCPDPPVQCIDNLCQCIPNMISPNT</sequence>
<name>A0A9Q0FG16_9ROSI</name>
<feature type="signal peptide" evidence="1">
    <location>
        <begin position="1"/>
        <end position="21"/>
    </location>
</feature>
<accession>A0A9Q0FG16</accession>
<feature type="chain" id="PRO_5040313908" description="Bifunctional inhibitor/plant lipid transfer protein/seed storage helical domain-containing protein" evidence="1">
    <location>
        <begin position="22"/>
        <end position="73"/>
    </location>
</feature>
<evidence type="ECO:0000256" key="1">
    <source>
        <dbReference type="SAM" id="SignalP"/>
    </source>
</evidence>
<reference evidence="2" key="1">
    <citation type="submission" date="2022-02" db="EMBL/GenBank/DDBJ databases">
        <authorList>
            <person name="Henning P.M."/>
            <person name="McCubbin A.G."/>
            <person name="Shore J.S."/>
        </authorList>
    </citation>
    <scope>NUCLEOTIDE SEQUENCE</scope>
    <source>
        <strain evidence="2">F60SS</strain>
        <tissue evidence="2">Leaves</tissue>
    </source>
</reference>
<dbReference type="Proteomes" id="UP001141552">
    <property type="component" value="Unassembled WGS sequence"/>
</dbReference>
<organism evidence="2 3">
    <name type="scientific">Turnera subulata</name>
    <dbReference type="NCBI Taxonomy" id="218843"/>
    <lineage>
        <taxon>Eukaryota</taxon>
        <taxon>Viridiplantae</taxon>
        <taxon>Streptophyta</taxon>
        <taxon>Embryophyta</taxon>
        <taxon>Tracheophyta</taxon>
        <taxon>Spermatophyta</taxon>
        <taxon>Magnoliopsida</taxon>
        <taxon>eudicotyledons</taxon>
        <taxon>Gunneridae</taxon>
        <taxon>Pentapetalae</taxon>
        <taxon>rosids</taxon>
        <taxon>fabids</taxon>
        <taxon>Malpighiales</taxon>
        <taxon>Passifloraceae</taxon>
        <taxon>Turnera</taxon>
    </lineage>
</organism>
<keyword evidence="1" id="KW-0732">Signal</keyword>
<evidence type="ECO:0008006" key="4">
    <source>
        <dbReference type="Google" id="ProtNLM"/>
    </source>
</evidence>
<evidence type="ECO:0000313" key="2">
    <source>
        <dbReference type="EMBL" id="KAJ4830786.1"/>
    </source>
</evidence>
<evidence type="ECO:0000313" key="3">
    <source>
        <dbReference type="Proteomes" id="UP001141552"/>
    </source>
</evidence>
<keyword evidence="3" id="KW-1185">Reference proteome</keyword>
<reference evidence="2" key="2">
    <citation type="journal article" date="2023" name="Plants (Basel)">
        <title>Annotation of the Turnera subulata (Passifloraceae) Draft Genome Reveals the S-Locus Evolved after the Divergence of Turneroideae from Passifloroideae in a Stepwise Manner.</title>
        <authorList>
            <person name="Henning P.M."/>
            <person name="Roalson E.H."/>
            <person name="Mir W."/>
            <person name="McCubbin A.G."/>
            <person name="Shore J.S."/>
        </authorList>
    </citation>
    <scope>NUCLEOTIDE SEQUENCE</scope>
    <source>
        <strain evidence="2">F60SS</strain>
    </source>
</reference>
<dbReference type="AlphaFoldDB" id="A0A9Q0FG16"/>
<proteinExistence type="predicted"/>
<gene>
    <name evidence="2" type="ORF">Tsubulata_031167</name>
</gene>
<comment type="caution">
    <text evidence="2">The sequence shown here is derived from an EMBL/GenBank/DDBJ whole genome shotgun (WGS) entry which is preliminary data.</text>
</comment>